<gene>
    <name evidence="2" type="ORF">STAS_00789</name>
</gene>
<reference evidence="3" key="1">
    <citation type="journal article" date="2019" name="Curr. Biol.">
        <title>Genome Sequence of Striga asiatica Provides Insight into the Evolution of Plant Parasitism.</title>
        <authorList>
            <person name="Yoshida S."/>
            <person name="Kim S."/>
            <person name="Wafula E.K."/>
            <person name="Tanskanen J."/>
            <person name="Kim Y.M."/>
            <person name="Honaas L."/>
            <person name="Yang Z."/>
            <person name="Spallek T."/>
            <person name="Conn C.E."/>
            <person name="Ichihashi Y."/>
            <person name="Cheong K."/>
            <person name="Cui S."/>
            <person name="Der J.P."/>
            <person name="Gundlach H."/>
            <person name="Jiao Y."/>
            <person name="Hori C."/>
            <person name="Ishida J.K."/>
            <person name="Kasahara H."/>
            <person name="Kiba T."/>
            <person name="Kim M.S."/>
            <person name="Koo N."/>
            <person name="Laohavisit A."/>
            <person name="Lee Y.H."/>
            <person name="Lumba S."/>
            <person name="McCourt P."/>
            <person name="Mortimer J.C."/>
            <person name="Mutuku J.M."/>
            <person name="Nomura T."/>
            <person name="Sasaki-Sekimoto Y."/>
            <person name="Seto Y."/>
            <person name="Wang Y."/>
            <person name="Wakatake T."/>
            <person name="Sakakibara H."/>
            <person name="Demura T."/>
            <person name="Yamaguchi S."/>
            <person name="Yoneyama K."/>
            <person name="Manabe R.I."/>
            <person name="Nelson D.C."/>
            <person name="Schulman A.H."/>
            <person name="Timko M.P."/>
            <person name="dePamphilis C.W."/>
            <person name="Choi D."/>
            <person name="Shirasu K."/>
        </authorList>
    </citation>
    <scope>NUCLEOTIDE SEQUENCE [LARGE SCALE GENOMIC DNA]</scope>
    <source>
        <strain evidence="3">cv. UVA1</strain>
    </source>
</reference>
<dbReference type="Proteomes" id="UP000325081">
    <property type="component" value="Unassembled WGS sequence"/>
</dbReference>
<sequence>MLDWLSDLSRRRSTRVCSAGVLATVGADRCRQPPSTTTGKPPPPSIVTEIHPESSRAQPRALPAIAQSRISRTDPSCEHRDAVPIALLVPSDDPPPSAHVSRARQSSLGQDSSRAQEICPAHTCDATRYPPNPHRPRTPVHSARSCSFATCCFARHVPTRPASIRDIRYMNLTRKIKENALDYLFFIVEA</sequence>
<evidence type="ECO:0000313" key="3">
    <source>
        <dbReference type="Proteomes" id="UP000325081"/>
    </source>
</evidence>
<dbReference type="EMBL" id="BKCP01000002">
    <property type="protein sequence ID" value="GER25217.1"/>
    <property type="molecule type" value="Genomic_DNA"/>
</dbReference>
<dbReference type="AlphaFoldDB" id="A0A5A7NY45"/>
<comment type="caution">
    <text evidence="2">The sequence shown here is derived from an EMBL/GenBank/DDBJ whole genome shotgun (WGS) entry which is preliminary data.</text>
</comment>
<feature type="region of interest" description="Disordered" evidence="1">
    <location>
        <begin position="29"/>
        <end position="60"/>
    </location>
</feature>
<evidence type="ECO:0000313" key="2">
    <source>
        <dbReference type="EMBL" id="GER25217.1"/>
    </source>
</evidence>
<feature type="region of interest" description="Disordered" evidence="1">
    <location>
        <begin position="87"/>
        <end position="115"/>
    </location>
</feature>
<evidence type="ECO:0000256" key="1">
    <source>
        <dbReference type="SAM" id="MobiDB-lite"/>
    </source>
</evidence>
<accession>A0A5A7NY45</accession>
<feature type="compositionally biased region" description="Polar residues" evidence="1">
    <location>
        <begin position="103"/>
        <end position="115"/>
    </location>
</feature>
<proteinExistence type="predicted"/>
<organism evidence="2 3">
    <name type="scientific">Striga asiatica</name>
    <name type="common">Asiatic witchweed</name>
    <name type="synonym">Buchnera asiatica</name>
    <dbReference type="NCBI Taxonomy" id="4170"/>
    <lineage>
        <taxon>Eukaryota</taxon>
        <taxon>Viridiplantae</taxon>
        <taxon>Streptophyta</taxon>
        <taxon>Embryophyta</taxon>
        <taxon>Tracheophyta</taxon>
        <taxon>Spermatophyta</taxon>
        <taxon>Magnoliopsida</taxon>
        <taxon>eudicotyledons</taxon>
        <taxon>Gunneridae</taxon>
        <taxon>Pentapetalae</taxon>
        <taxon>asterids</taxon>
        <taxon>lamiids</taxon>
        <taxon>Lamiales</taxon>
        <taxon>Orobanchaceae</taxon>
        <taxon>Buchnereae</taxon>
        <taxon>Striga</taxon>
    </lineage>
</organism>
<keyword evidence="3" id="KW-1185">Reference proteome</keyword>
<protein>
    <submittedName>
        <fullName evidence="2">Plant invertase/pectin methylesterase inhibitor</fullName>
    </submittedName>
</protein>
<name>A0A5A7NY45_STRAF</name>